<name>A0ABY7H5G1_9BACT</name>
<evidence type="ECO:0000313" key="2">
    <source>
        <dbReference type="Proteomes" id="UP001164459"/>
    </source>
</evidence>
<protein>
    <recommendedName>
        <fullName evidence="3">TniQ protein</fullName>
    </recommendedName>
</protein>
<dbReference type="Proteomes" id="UP001164459">
    <property type="component" value="Chromosome"/>
</dbReference>
<accession>A0ABY7H5G1</accession>
<dbReference type="RefSeq" id="WP_269036734.1">
    <property type="nucleotide sequence ID" value="NZ_CP114040.1"/>
</dbReference>
<dbReference type="EMBL" id="CP114040">
    <property type="protein sequence ID" value="WAS94398.1"/>
    <property type="molecule type" value="Genomic_DNA"/>
</dbReference>
<gene>
    <name evidence="1" type="ORF">O0S08_50410</name>
</gene>
<evidence type="ECO:0008006" key="3">
    <source>
        <dbReference type="Google" id="ProtNLM"/>
    </source>
</evidence>
<sequence>MTLNDPPVDFPRVLAVLQGAPPGPRPKGVAEMLRVLFTSETDTEISPRGFVVHFSSGRAIPYPSEPMAAALAALLTRAQICPQGQPMSFRLVEEDAYALSGFLDAARWVWIFPGDDLVLVAMRKPTSPGPPPAVPSPLPSPVRSKKLYAHLVQPLACPHCERLSKVYRATLDAWICGGPHCGQSFSPPHRVRALAELRDDAGEVVRETTARAKIYR</sequence>
<keyword evidence="2" id="KW-1185">Reference proteome</keyword>
<evidence type="ECO:0000313" key="1">
    <source>
        <dbReference type="EMBL" id="WAS94398.1"/>
    </source>
</evidence>
<proteinExistence type="predicted"/>
<organism evidence="1 2">
    <name type="scientific">Nannocystis punicea</name>
    <dbReference type="NCBI Taxonomy" id="2995304"/>
    <lineage>
        <taxon>Bacteria</taxon>
        <taxon>Pseudomonadati</taxon>
        <taxon>Myxococcota</taxon>
        <taxon>Polyangia</taxon>
        <taxon>Nannocystales</taxon>
        <taxon>Nannocystaceae</taxon>
        <taxon>Nannocystis</taxon>
    </lineage>
</organism>
<reference evidence="1" key="1">
    <citation type="submission" date="2022-11" db="EMBL/GenBank/DDBJ databases">
        <title>Minimal conservation of predation-associated metabolite biosynthetic gene clusters underscores biosynthetic potential of Myxococcota including descriptions for ten novel species: Archangium lansinium sp. nov., Myxococcus landrumus sp. nov., Nannocystis bai.</title>
        <authorList>
            <person name="Ahearne A."/>
            <person name="Stevens C."/>
            <person name="Dowd S."/>
        </authorList>
    </citation>
    <scope>NUCLEOTIDE SEQUENCE</scope>
    <source>
        <strain evidence="1">Fl3</strain>
    </source>
</reference>